<dbReference type="RefSeq" id="WP_345729068.1">
    <property type="nucleotide sequence ID" value="NZ_BAAAYN010000023.1"/>
</dbReference>
<gene>
    <name evidence="1" type="ORF">GCM10020369_33770</name>
</gene>
<protein>
    <submittedName>
        <fullName evidence="1">Uncharacterized protein</fullName>
    </submittedName>
</protein>
<dbReference type="EMBL" id="BAAAYN010000023">
    <property type="protein sequence ID" value="GAA3388269.1"/>
    <property type="molecule type" value="Genomic_DNA"/>
</dbReference>
<reference evidence="2" key="1">
    <citation type="journal article" date="2019" name="Int. J. Syst. Evol. Microbiol.">
        <title>The Global Catalogue of Microorganisms (GCM) 10K type strain sequencing project: providing services to taxonomists for standard genome sequencing and annotation.</title>
        <authorList>
            <consortium name="The Broad Institute Genomics Platform"/>
            <consortium name="The Broad Institute Genome Sequencing Center for Infectious Disease"/>
            <person name="Wu L."/>
            <person name="Ma J."/>
        </authorList>
    </citation>
    <scope>NUCLEOTIDE SEQUENCE [LARGE SCALE GENOMIC DNA]</scope>
    <source>
        <strain evidence="2">JCM 9458</strain>
    </source>
</reference>
<proteinExistence type="predicted"/>
<comment type="caution">
    <text evidence="1">The sequence shown here is derived from an EMBL/GenBank/DDBJ whole genome shotgun (WGS) entry which is preliminary data.</text>
</comment>
<dbReference type="Proteomes" id="UP001501676">
    <property type="component" value="Unassembled WGS sequence"/>
</dbReference>
<keyword evidence="2" id="KW-1185">Reference proteome</keyword>
<accession>A0ABP6SZ24</accession>
<organism evidence="1 2">
    <name type="scientific">Cryptosporangium minutisporangium</name>
    <dbReference type="NCBI Taxonomy" id="113569"/>
    <lineage>
        <taxon>Bacteria</taxon>
        <taxon>Bacillati</taxon>
        <taxon>Actinomycetota</taxon>
        <taxon>Actinomycetes</taxon>
        <taxon>Cryptosporangiales</taxon>
        <taxon>Cryptosporangiaceae</taxon>
        <taxon>Cryptosporangium</taxon>
    </lineage>
</organism>
<name>A0ABP6SZ24_9ACTN</name>
<evidence type="ECO:0000313" key="1">
    <source>
        <dbReference type="EMBL" id="GAA3388269.1"/>
    </source>
</evidence>
<evidence type="ECO:0000313" key="2">
    <source>
        <dbReference type="Proteomes" id="UP001501676"/>
    </source>
</evidence>
<sequence>MASPGRSLPTGIHPLFRGVIDEWQAEAGVWSALPDAPVVPDAPRRRPVWRRLLPRRPSRRRCHLALPAG</sequence>